<name>A0A857KUU3_9ACTN</name>
<reference evidence="2" key="1">
    <citation type="journal article" date="2021" name="Nat. Microbiol.">
        <title>Cocultivation of an ultrasmall environmental parasitic bacterium with lytic ability against bacteria associated with wastewater foams.</title>
        <authorList>
            <person name="Batinovic S."/>
            <person name="Rose J.J.A."/>
            <person name="Ratcliffe J."/>
            <person name="Seviour R.J."/>
            <person name="Petrovski S."/>
        </authorList>
    </citation>
    <scope>NUCLEOTIDE SEQUENCE</scope>
    <source>
        <strain evidence="2">CON44</strain>
    </source>
</reference>
<accession>A0A857KUU3</accession>
<gene>
    <name evidence="2" type="ORF">GII30_05075</name>
</gene>
<evidence type="ECO:0000313" key="2">
    <source>
        <dbReference type="EMBL" id="QHN38638.1"/>
    </source>
</evidence>
<dbReference type="AlphaFoldDB" id="A0A857KUU3"/>
<evidence type="ECO:0000259" key="1">
    <source>
        <dbReference type="Pfam" id="PF02627"/>
    </source>
</evidence>
<feature type="domain" description="Carboxymuconolactone decarboxylase-like" evidence="1">
    <location>
        <begin position="44"/>
        <end position="114"/>
    </location>
</feature>
<dbReference type="Pfam" id="PF02627">
    <property type="entry name" value="CMD"/>
    <property type="match status" value="1"/>
</dbReference>
<dbReference type="PANTHER" id="PTHR34846">
    <property type="entry name" value="4-CARBOXYMUCONOLACTONE DECARBOXYLASE FAMILY PROTEIN (AFU_ORTHOLOGUE AFUA_6G11590)"/>
    <property type="match status" value="1"/>
</dbReference>
<dbReference type="PANTHER" id="PTHR34846:SF5">
    <property type="entry name" value="CARBOXYMUCONOLACTONE DECARBOXYLASE-LIKE DOMAIN-CONTAINING PROTEIN"/>
    <property type="match status" value="1"/>
</dbReference>
<dbReference type="RefSeq" id="WP_040515723.1">
    <property type="nucleotide sequence ID" value="NZ_CP045804.1"/>
</dbReference>
<dbReference type="InterPro" id="IPR003779">
    <property type="entry name" value="CMD-like"/>
</dbReference>
<dbReference type="EMBL" id="CP045810">
    <property type="protein sequence ID" value="QHN38638.1"/>
    <property type="molecule type" value="Genomic_DNA"/>
</dbReference>
<dbReference type="SUPFAM" id="SSF69118">
    <property type="entry name" value="AhpD-like"/>
    <property type="match status" value="1"/>
</dbReference>
<sequence>MRLTPLPADRWDDDVDAALASLLPRRRRNPQGAGNALATMVRHPELTKAFLPYNVHLLFGSTLTPRHREVAILRVAALADSPYEVEHHSGMGRALKMTDEEISDALGGIAADPAEQLILRAVGELHSSSTISDQTWHALSAHLDERQLMDLVFTVGGYMTLAMAFNTFGIEPDRELQPEYER</sequence>
<dbReference type="Gene3D" id="1.20.1290.10">
    <property type="entry name" value="AhpD-like"/>
    <property type="match status" value="1"/>
</dbReference>
<organism evidence="2">
    <name type="scientific">Gordonia amarae</name>
    <dbReference type="NCBI Taxonomy" id="36821"/>
    <lineage>
        <taxon>Bacteria</taxon>
        <taxon>Bacillati</taxon>
        <taxon>Actinomycetota</taxon>
        <taxon>Actinomycetes</taxon>
        <taxon>Mycobacteriales</taxon>
        <taxon>Gordoniaceae</taxon>
        <taxon>Gordonia</taxon>
    </lineage>
</organism>
<protein>
    <submittedName>
        <fullName evidence="2">Carboxymuconolactone decarboxylase family protein</fullName>
    </submittedName>
</protein>
<proteinExistence type="predicted"/>
<dbReference type="GO" id="GO:0051920">
    <property type="term" value="F:peroxiredoxin activity"/>
    <property type="evidence" value="ECO:0007669"/>
    <property type="project" value="InterPro"/>
</dbReference>
<dbReference type="InterPro" id="IPR029032">
    <property type="entry name" value="AhpD-like"/>
</dbReference>